<reference evidence="1 2" key="1">
    <citation type="journal article" date="2019" name="Environ. Microbiol.">
        <title>Genomics insights into ecotype formation of ammonia-oxidizing archaea in the deep ocean.</title>
        <authorList>
            <person name="Wang Y."/>
            <person name="Huang J.M."/>
            <person name="Cui G.J."/>
            <person name="Nunoura T."/>
            <person name="Takaki Y."/>
            <person name="Li W.L."/>
            <person name="Li J."/>
            <person name="Gao Z.M."/>
            <person name="Takai K."/>
            <person name="Zhang A.Q."/>
            <person name="Stepanauskas R."/>
        </authorList>
    </citation>
    <scope>NUCLEOTIDE SEQUENCE [LARGE SCALE GENOMIC DNA]</scope>
    <source>
        <strain evidence="1 2">L15b</strain>
    </source>
</reference>
<evidence type="ECO:0000313" key="2">
    <source>
        <dbReference type="Proteomes" id="UP000523105"/>
    </source>
</evidence>
<gene>
    <name evidence="1" type="ORF">HX837_02995</name>
</gene>
<dbReference type="EMBL" id="JACASV010000013">
    <property type="protein sequence ID" value="NWJ43163.1"/>
    <property type="molecule type" value="Genomic_DNA"/>
</dbReference>
<sequence length="181" mass="20541">MLNIGFPKAIRQSFQTNMSLLKSKLNDLSVGIFSAEVGARQWMHADKNGSYLIWKIGKKKNDELLFIQNGELVSYFSIHRSGKKGKVNWQFGDSEAAELIYQDIINVQNTTSKNFKAAQQVYLYTTDGNMKEVKFFHSLELENITLLNPLSVLETADEEKVHEYNSLPLAETGNSFRGIDV</sequence>
<evidence type="ECO:0000313" key="1">
    <source>
        <dbReference type="EMBL" id="NWJ43163.1"/>
    </source>
</evidence>
<protein>
    <submittedName>
        <fullName evidence="1">Uncharacterized protein</fullName>
    </submittedName>
</protein>
<name>A0A7K4MNM3_9ARCH</name>
<accession>A0A7K4MNM3</accession>
<organism evidence="1 2">
    <name type="scientific">Marine Group I thaumarchaeote</name>
    <dbReference type="NCBI Taxonomy" id="2511932"/>
    <lineage>
        <taxon>Archaea</taxon>
        <taxon>Nitrososphaerota</taxon>
        <taxon>Marine Group I</taxon>
    </lineage>
</organism>
<dbReference type="AlphaFoldDB" id="A0A7K4MNM3"/>
<proteinExistence type="predicted"/>
<dbReference type="Proteomes" id="UP000523105">
    <property type="component" value="Unassembled WGS sequence"/>
</dbReference>
<comment type="caution">
    <text evidence="1">The sequence shown here is derived from an EMBL/GenBank/DDBJ whole genome shotgun (WGS) entry which is preliminary data.</text>
</comment>